<evidence type="ECO:0000313" key="3">
    <source>
        <dbReference type="EMBL" id="CAO97908.1"/>
    </source>
</evidence>
<organism evidence="3 4">
    <name type="scientific">Erwinia tasmaniensis (strain DSM 17950 / CFBP 7177 / CIP 109463 / NCPPB 4357 / Et1/99)</name>
    <dbReference type="NCBI Taxonomy" id="465817"/>
    <lineage>
        <taxon>Bacteria</taxon>
        <taxon>Pseudomonadati</taxon>
        <taxon>Pseudomonadota</taxon>
        <taxon>Gammaproteobacteria</taxon>
        <taxon>Enterobacterales</taxon>
        <taxon>Erwiniaceae</taxon>
        <taxon>Erwinia</taxon>
    </lineage>
</organism>
<dbReference type="InterPro" id="IPR000792">
    <property type="entry name" value="Tscrpt_reg_LuxR_C"/>
</dbReference>
<evidence type="ECO:0000256" key="1">
    <source>
        <dbReference type="ARBA" id="ARBA00023125"/>
    </source>
</evidence>
<dbReference type="CDD" id="cd06170">
    <property type="entry name" value="LuxR_C_like"/>
    <property type="match status" value="1"/>
</dbReference>
<dbReference type="EMBL" id="CU468135">
    <property type="protein sequence ID" value="CAO97908.1"/>
    <property type="molecule type" value="Genomic_DNA"/>
</dbReference>
<feature type="domain" description="HTH luxR-type" evidence="2">
    <location>
        <begin position="184"/>
        <end position="249"/>
    </location>
</feature>
<dbReference type="InterPro" id="IPR036388">
    <property type="entry name" value="WH-like_DNA-bd_sf"/>
</dbReference>
<keyword evidence="1" id="KW-0238">DNA-binding</keyword>
<dbReference type="SUPFAM" id="SSF46894">
    <property type="entry name" value="C-terminal effector domain of the bipartite response regulators"/>
    <property type="match status" value="1"/>
</dbReference>
<dbReference type="Pfam" id="PF00196">
    <property type="entry name" value="GerE"/>
    <property type="match status" value="1"/>
</dbReference>
<evidence type="ECO:0000259" key="2">
    <source>
        <dbReference type="PROSITE" id="PS50043"/>
    </source>
</evidence>
<dbReference type="Gene3D" id="1.10.10.10">
    <property type="entry name" value="Winged helix-like DNA-binding domain superfamily/Winged helix DNA-binding domain"/>
    <property type="match status" value="1"/>
</dbReference>
<dbReference type="PRINTS" id="PR00038">
    <property type="entry name" value="HTHLUXR"/>
</dbReference>
<dbReference type="STRING" id="465817.ETA_28620"/>
<gene>
    <name evidence="3" type="ordered locus">ETA_28620</name>
</gene>
<dbReference type="PROSITE" id="PS50043">
    <property type="entry name" value="HTH_LUXR_2"/>
    <property type="match status" value="1"/>
</dbReference>
<sequence>MLPLGAEFYTSKKGIKMIERRSSVLSSLCCHPQVSFSENKTKKKKTLLLMEPVELYRDSMYHLLNDYISDAVVVTGVVTSLAEMMHSVVLNGPADIFMMEAFGQDENYKNWHDFTRFMSNNCPSSTCLVWSSKPTKFLIKLNTCDKEKVCWQIPKVIDINIIIRFMHQVICSSSPSSLYGDKGIAHHASDLTASEILIITGLMEGRSNLEIASKYKISSKTVSQHKRNAMTKLGVSTTFQLRNVIEEVYISNRCNMPHYPFDISRINHAGI</sequence>
<protein>
    <submittedName>
        <fullName evidence="3">Probable response regulator, LuxR family</fullName>
    </submittedName>
</protein>
<name>B2VEY6_ERWT9</name>
<dbReference type="KEGG" id="eta:ETA_28620"/>
<dbReference type="InterPro" id="IPR016032">
    <property type="entry name" value="Sig_transdc_resp-reg_C-effctor"/>
</dbReference>
<dbReference type="Proteomes" id="UP000001726">
    <property type="component" value="Chromosome"/>
</dbReference>
<reference evidence="3 4" key="1">
    <citation type="journal article" date="2008" name="Environ. Microbiol.">
        <title>The genome of Erwinia tasmaniensis strain Et1/99, a non-pathogenic bacterium in the genus Erwinia.</title>
        <authorList>
            <person name="Kube M."/>
            <person name="Migdoll A.M."/>
            <person name="Mueller I."/>
            <person name="Kuhl H."/>
            <person name="Beck A."/>
            <person name="Reinhardt R."/>
            <person name="Geider K."/>
        </authorList>
    </citation>
    <scope>NUCLEOTIDE SEQUENCE [LARGE SCALE GENOMIC DNA]</scope>
    <source>
        <strain evidence="4">DSM 17950 / CFBP 7177 / CIP 109463 / NCPPB 4357 / Et1/99</strain>
    </source>
</reference>
<proteinExistence type="predicted"/>
<dbReference type="AlphaFoldDB" id="B2VEY6"/>
<keyword evidence="4" id="KW-1185">Reference proteome</keyword>
<dbReference type="PROSITE" id="PS00622">
    <property type="entry name" value="HTH_LUXR_1"/>
    <property type="match status" value="1"/>
</dbReference>
<dbReference type="SMART" id="SM00421">
    <property type="entry name" value="HTH_LUXR"/>
    <property type="match status" value="1"/>
</dbReference>
<accession>B2VEY6</accession>
<dbReference type="GO" id="GO:0003677">
    <property type="term" value="F:DNA binding"/>
    <property type="evidence" value="ECO:0007669"/>
    <property type="project" value="UniProtKB-KW"/>
</dbReference>
<dbReference type="GO" id="GO:0006355">
    <property type="term" value="P:regulation of DNA-templated transcription"/>
    <property type="evidence" value="ECO:0007669"/>
    <property type="project" value="InterPro"/>
</dbReference>
<dbReference type="HOGENOM" id="CLU_1025804_0_0_6"/>
<evidence type="ECO:0000313" key="4">
    <source>
        <dbReference type="Proteomes" id="UP000001726"/>
    </source>
</evidence>